<evidence type="ECO:0000256" key="3">
    <source>
        <dbReference type="ARBA" id="ARBA00023163"/>
    </source>
</evidence>
<dbReference type="InterPro" id="IPR008967">
    <property type="entry name" value="p53-like_TF_DNA-bd_sf"/>
</dbReference>
<proteinExistence type="predicted"/>
<dbReference type="InterPro" id="IPR013524">
    <property type="entry name" value="Runt_dom"/>
</dbReference>
<reference evidence="6" key="1">
    <citation type="submission" date="2023-07" db="EMBL/GenBank/DDBJ databases">
        <title>Chromosome-level genome assembly of Artemia franciscana.</title>
        <authorList>
            <person name="Jo E."/>
        </authorList>
    </citation>
    <scope>NUCLEOTIDE SEQUENCE</scope>
    <source>
        <tissue evidence="6">Whole body</tissue>
    </source>
</reference>
<dbReference type="PRINTS" id="PR00967">
    <property type="entry name" value="ONCOGENEAML1"/>
</dbReference>
<dbReference type="InterPro" id="IPR000040">
    <property type="entry name" value="AML1_Runt"/>
</dbReference>
<evidence type="ECO:0000313" key="6">
    <source>
        <dbReference type="EMBL" id="KAK2711604.1"/>
    </source>
</evidence>
<protein>
    <recommendedName>
        <fullName evidence="5">Runt domain-containing protein</fullName>
    </recommendedName>
</protein>
<dbReference type="PANTHER" id="PTHR11950:SF49">
    <property type="entry name" value="PROTEIN LOZENGE"/>
    <property type="match status" value="1"/>
</dbReference>
<dbReference type="GO" id="GO:0005634">
    <property type="term" value="C:nucleus"/>
    <property type="evidence" value="ECO:0007669"/>
    <property type="project" value="UniProtKB-SubCell"/>
</dbReference>
<feature type="domain" description="Runt" evidence="5">
    <location>
        <begin position="28"/>
        <end position="156"/>
    </location>
</feature>
<dbReference type="AlphaFoldDB" id="A0AA88HJR2"/>
<dbReference type="GO" id="GO:0000981">
    <property type="term" value="F:DNA-binding transcription factor activity, RNA polymerase II-specific"/>
    <property type="evidence" value="ECO:0007669"/>
    <property type="project" value="TreeGrafter"/>
</dbReference>
<keyword evidence="3" id="KW-0804">Transcription</keyword>
<dbReference type="InterPro" id="IPR012346">
    <property type="entry name" value="p53/RUNT-type_TF_DNA-bd_sf"/>
</dbReference>
<evidence type="ECO:0000256" key="2">
    <source>
        <dbReference type="ARBA" id="ARBA00023015"/>
    </source>
</evidence>
<evidence type="ECO:0000256" key="4">
    <source>
        <dbReference type="ARBA" id="ARBA00023242"/>
    </source>
</evidence>
<dbReference type="EMBL" id="JAVRJZ010000016">
    <property type="protein sequence ID" value="KAK2711604.1"/>
    <property type="molecule type" value="Genomic_DNA"/>
</dbReference>
<keyword evidence="4" id="KW-0539">Nucleus</keyword>
<evidence type="ECO:0000259" key="5">
    <source>
        <dbReference type="PROSITE" id="PS51062"/>
    </source>
</evidence>
<keyword evidence="2" id="KW-0805">Transcription regulation</keyword>
<dbReference type="PANTHER" id="PTHR11950">
    <property type="entry name" value="RUNT RELATED"/>
    <property type="match status" value="1"/>
</dbReference>
<evidence type="ECO:0000256" key="1">
    <source>
        <dbReference type="ARBA" id="ARBA00004123"/>
    </source>
</evidence>
<dbReference type="GO" id="GO:0005524">
    <property type="term" value="F:ATP binding"/>
    <property type="evidence" value="ECO:0007669"/>
    <property type="project" value="InterPro"/>
</dbReference>
<organism evidence="6 7">
    <name type="scientific">Artemia franciscana</name>
    <name type="common">Brine shrimp</name>
    <name type="synonym">Artemia sanfranciscana</name>
    <dbReference type="NCBI Taxonomy" id="6661"/>
    <lineage>
        <taxon>Eukaryota</taxon>
        <taxon>Metazoa</taxon>
        <taxon>Ecdysozoa</taxon>
        <taxon>Arthropoda</taxon>
        <taxon>Crustacea</taxon>
        <taxon>Branchiopoda</taxon>
        <taxon>Anostraca</taxon>
        <taxon>Artemiidae</taxon>
        <taxon>Artemia</taxon>
    </lineage>
</organism>
<dbReference type="SUPFAM" id="SSF49417">
    <property type="entry name" value="p53-like transcription factors"/>
    <property type="match status" value="1"/>
</dbReference>
<dbReference type="PROSITE" id="PS51062">
    <property type="entry name" value="RUNT"/>
    <property type="match status" value="1"/>
</dbReference>
<gene>
    <name evidence="6" type="ORF">QYM36_012677</name>
</gene>
<dbReference type="Proteomes" id="UP001187531">
    <property type="component" value="Unassembled WGS sequence"/>
</dbReference>
<dbReference type="GO" id="GO:0000978">
    <property type="term" value="F:RNA polymerase II cis-regulatory region sequence-specific DNA binding"/>
    <property type="evidence" value="ECO:0007669"/>
    <property type="project" value="TreeGrafter"/>
</dbReference>
<accession>A0AA88HJR2</accession>
<evidence type="ECO:0000313" key="7">
    <source>
        <dbReference type="Proteomes" id="UP001187531"/>
    </source>
</evidence>
<name>A0AA88HJR2_ARTSF</name>
<dbReference type="Pfam" id="PF00853">
    <property type="entry name" value="Runt"/>
    <property type="match status" value="1"/>
</dbReference>
<comment type="subcellular location">
    <subcellularLocation>
        <location evidence="1">Nucleus</location>
    </subcellularLocation>
</comment>
<keyword evidence="7" id="KW-1185">Reference proteome</keyword>
<comment type="caution">
    <text evidence="6">The sequence shown here is derived from an EMBL/GenBank/DDBJ whole genome shotgun (WGS) entry which is preliminary data.</text>
</comment>
<dbReference type="Gene3D" id="2.60.40.720">
    <property type="match status" value="1"/>
</dbReference>
<sequence length="160" mass="17573">MATVLNHIPSNYHSQSLQKKNVSDIIEKDILNLFNLGSEFVRTGSPSVVCSALPSHWRSNKTLPNVFRVIVLSPVEDGTQVYLSAGNDENWSAELRNAISTIQGGVAKFQDLRFIGRSGRGKSFTITITVGTSPPLVTTYSKAIKITVDGPREPRSYKHS</sequence>